<dbReference type="AlphaFoldDB" id="A0A8J5H7I2"/>
<evidence type="ECO:0000256" key="2">
    <source>
        <dbReference type="ARBA" id="ARBA00022722"/>
    </source>
</evidence>
<gene>
    <name evidence="5" type="ORF">ZIOFF_029007</name>
</gene>
<dbReference type="Proteomes" id="UP000734854">
    <property type="component" value="Unassembled WGS sequence"/>
</dbReference>
<proteinExistence type="inferred from homology"/>
<keyword evidence="2" id="KW-0378">Hydrolase</keyword>
<dbReference type="InterPro" id="IPR003729">
    <property type="entry name" value="Bi_nuclease_dom"/>
</dbReference>
<evidence type="ECO:0000313" key="6">
    <source>
        <dbReference type="Proteomes" id="UP000734854"/>
    </source>
</evidence>
<accession>A0A8J5H7I2</accession>
<dbReference type="GO" id="GO:0016567">
    <property type="term" value="P:protein ubiquitination"/>
    <property type="evidence" value="ECO:0007669"/>
    <property type="project" value="TreeGrafter"/>
</dbReference>
<reference evidence="5 6" key="1">
    <citation type="submission" date="2020-08" db="EMBL/GenBank/DDBJ databases">
        <title>Plant Genome Project.</title>
        <authorList>
            <person name="Zhang R.-G."/>
        </authorList>
    </citation>
    <scope>NUCLEOTIDE SEQUENCE [LARGE SCALE GENOMIC DNA]</scope>
    <source>
        <tissue evidence="5">Rhizome</tissue>
    </source>
</reference>
<dbReference type="GO" id="GO:0030891">
    <property type="term" value="C:VCB complex"/>
    <property type="evidence" value="ECO:0007669"/>
    <property type="project" value="TreeGrafter"/>
</dbReference>
<dbReference type="SUPFAM" id="SSF103256">
    <property type="entry name" value="Hypothetical protein TM0160"/>
    <property type="match status" value="1"/>
</dbReference>
<dbReference type="EMBL" id="JACMSC010000008">
    <property type="protein sequence ID" value="KAG6510960.1"/>
    <property type="molecule type" value="Genomic_DNA"/>
</dbReference>
<dbReference type="GO" id="GO:0005634">
    <property type="term" value="C:nucleus"/>
    <property type="evidence" value="ECO:0007669"/>
    <property type="project" value="TreeGrafter"/>
</dbReference>
<evidence type="ECO:0000259" key="4">
    <source>
        <dbReference type="PROSITE" id="PS51658"/>
    </source>
</evidence>
<dbReference type="PROSITE" id="PS51658">
    <property type="entry name" value="BFN"/>
    <property type="match status" value="1"/>
</dbReference>
<feature type="domain" description="BFN" evidence="4">
    <location>
        <begin position="12"/>
        <end position="123"/>
    </location>
</feature>
<sequence length="123" mass="14193">MIKMRDGKCLRCIHNNPQEGKLSDYAPHPAIVLKMEDVSELLLPIIVSLSLFLYSKRRILDLCLFQARPTIYQVAKMMIEELGSKVQVVRVTKRVNKAYLAQLYISKVHVIIRNLQSTLQIEI</sequence>
<comment type="similarity">
    <text evidence="1">Belongs to the bifunctional nuclease family.</text>
</comment>
<name>A0A8J5H7I2_ZINOF</name>
<dbReference type="GO" id="GO:0004518">
    <property type="term" value="F:nuclease activity"/>
    <property type="evidence" value="ECO:0007669"/>
    <property type="project" value="UniProtKB-UniRule"/>
</dbReference>
<keyword evidence="6" id="KW-1185">Reference proteome</keyword>
<organism evidence="5 6">
    <name type="scientific">Zingiber officinale</name>
    <name type="common">Ginger</name>
    <name type="synonym">Amomum zingiber</name>
    <dbReference type="NCBI Taxonomy" id="94328"/>
    <lineage>
        <taxon>Eukaryota</taxon>
        <taxon>Viridiplantae</taxon>
        <taxon>Streptophyta</taxon>
        <taxon>Embryophyta</taxon>
        <taxon>Tracheophyta</taxon>
        <taxon>Spermatophyta</taxon>
        <taxon>Magnoliopsida</taxon>
        <taxon>Liliopsida</taxon>
        <taxon>Zingiberales</taxon>
        <taxon>Zingiberaceae</taxon>
        <taxon>Zingiber</taxon>
    </lineage>
</organism>
<dbReference type="InterPro" id="IPR036104">
    <property type="entry name" value="BFN_sf"/>
</dbReference>
<dbReference type="Gene3D" id="3.10.690.10">
    <property type="entry name" value="Bifunctional nuclease domain"/>
    <property type="match status" value="1"/>
</dbReference>
<keyword evidence="2" id="KW-0540">Nuclease</keyword>
<evidence type="ECO:0000313" key="5">
    <source>
        <dbReference type="EMBL" id="KAG6510960.1"/>
    </source>
</evidence>
<protein>
    <recommendedName>
        <fullName evidence="4">BFN domain-containing protein</fullName>
    </recommendedName>
</protein>
<dbReference type="PANTHER" id="PTHR15160">
    <property type="entry name" value="VON HIPPEL-LINDAU PROTEIN"/>
    <property type="match status" value="1"/>
</dbReference>
<comment type="caution">
    <text evidence="5">The sequence shown here is derived from an EMBL/GenBank/DDBJ whole genome shotgun (WGS) entry which is preliminary data.</text>
</comment>
<evidence type="ECO:0000256" key="1">
    <source>
        <dbReference type="ARBA" id="ARBA00009095"/>
    </source>
</evidence>
<evidence type="ECO:0000256" key="3">
    <source>
        <dbReference type="ARBA" id="ARBA00025428"/>
    </source>
</evidence>
<dbReference type="PANTHER" id="PTHR15160:SF3">
    <property type="entry name" value="BIFUNCTIONAL NUCLEASE 1"/>
    <property type="match status" value="1"/>
</dbReference>
<comment type="function">
    <text evidence="3">Bifunctional nuclease with both RNase and DNase activities. Involved in basal defense response. Participates in abscisic acid-derived callose deposition following infection by a necrotrophic pathogen.</text>
</comment>